<comment type="caution">
    <text evidence="2">The sequence shown here is derived from an EMBL/GenBank/DDBJ whole genome shotgun (WGS) entry which is preliminary data.</text>
</comment>
<feature type="region of interest" description="Disordered" evidence="1">
    <location>
        <begin position="51"/>
        <end position="100"/>
    </location>
</feature>
<keyword evidence="3" id="KW-1185">Reference proteome</keyword>
<dbReference type="EMBL" id="NMUH01003352">
    <property type="protein sequence ID" value="MQM05129.1"/>
    <property type="molecule type" value="Genomic_DNA"/>
</dbReference>
<proteinExistence type="predicted"/>
<evidence type="ECO:0000256" key="1">
    <source>
        <dbReference type="SAM" id="MobiDB-lite"/>
    </source>
</evidence>
<feature type="compositionally biased region" description="Basic and acidic residues" evidence="1">
    <location>
        <begin position="7"/>
        <end position="16"/>
    </location>
</feature>
<gene>
    <name evidence="2" type="ORF">Taro_037934</name>
</gene>
<dbReference type="AlphaFoldDB" id="A0A843W6V8"/>
<name>A0A843W6V8_COLES</name>
<protein>
    <submittedName>
        <fullName evidence="2">Uncharacterized protein</fullName>
    </submittedName>
</protein>
<evidence type="ECO:0000313" key="2">
    <source>
        <dbReference type="EMBL" id="MQM05129.1"/>
    </source>
</evidence>
<sequence>LAASPPKEQEFKKEQCFEEDTSTEEIRQHKVYKTKYEEQVQRTLIAEALRMCKSNSSPSKTPRKRSKTPAAQHPYNGAYGGLFIGKTPKPSPTDGSPIDWRGISLQPMVLSIGVKPPTDHHRLEEKIPQPMVPTIG</sequence>
<reference evidence="2" key="1">
    <citation type="submission" date="2017-07" db="EMBL/GenBank/DDBJ databases">
        <title>Taro Niue Genome Assembly and Annotation.</title>
        <authorList>
            <person name="Atibalentja N."/>
            <person name="Keating K."/>
            <person name="Fields C.J."/>
        </authorList>
    </citation>
    <scope>NUCLEOTIDE SEQUENCE</scope>
    <source>
        <strain evidence="2">Niue_2</strain>
        <tissue evidence="2">Leaf</tissue>
    </source>
</reference>
<evidence type="ECO:0000313" key="3">
    <source>
        <dbReference type="Proteomes" id="UP000652761"/>
    </source>
</evidence>
<organism evidence="2 3">
    <name type="scientific">Colocasia esculenta</name>
    <name type="common">Wild taro</name>
    <name type="synonym">Arum esculentum</name>
    <dbReference type="NCBI Taxonomy" id="4460"/>
    <lineage>
        <taxon>Eukaryota</taxon>
        <taxon>Viridiplantae</taxon>
        <taxon>Streptophyta</taxon>
        <taxon>Embryophyta</taxon>
        <taxon>Tracheophyta</taxon>
        <taxon>Spermatophyta</taxon>
        <taxon>Magnoliopsida</taxon>
        <taxon>Liliopsida</taxon>
        <taxon>Araceae</taxon>
        <taxon>Aroideae</taxon>
        <taxon>Colocasieae</taxon>
        <taxon>Colocasia</taxon>
    </lineage>
</organism>
<feature type="region of interest" description="Disordered" evidence="1">
    <location>
        <begin position="1"/>
        <end position="24"/>
    </location>
</feature>
<feature type="non-terminal residue" evidence="2">
    <location>
        <position position="136"/>
    </location>
</feature>
<accession>A0A843W6V8</accession>
<dbReference type="Proteomes" id="UP000652761">
    <property type="component" value="Unassembled WGS sequence"/>
</dbReference>